<dbReference type="RefSeq" id="WP_121212015.1">
    <property type="nucleotide sequence ID" value="NZ_RBIM01000006.1"/>
</dbReference>
<evidence type="ECO:0000256" key="1">
    <source>
        <dbReference type="SAM" id="Phobius"/>
    </source>
</evidence>
<proteinExistence type="predicted"/>
<keyword evidence="1" id="KW-1133">Transmembrane helix</keyword>
<protein>
    <submittedName>
        <fullName evidence="2">Uncharacterized protein</fullName>
    </submittedName>
</protein>
<comment type="caution">
    <text evidence="2">The sequence shown here is derived from an EMBL/GenBank/DDBJ whole genome shotgun (WGS) entry which is preliminary data.</text>
</comment>
<dbReference type="EMBL" id="RBIM01000006">
    <property type="protein sequence ID" value="RKQ95501.1"/>
    <property type="molecule type" value="Genomic_DNA"/>
</dbReference>
<evidence type="ECO:0000313" key="3">
    <source>
        <dbReference type="Proteomes" id="UP000273675"/>
    </source>
</evidence>
<accession>A0A495D4M2</accession>
<evidence type="ECO:0000313" key="2">
    <source>
        <dbReference type="EMBL" id="RKQ95501.1"/>
    </source>
</evidence>
<gene>
    <name evidence="2" type="ORF">C7435_2604</name>
</gene>
<keyword evidence="1" id="KW-0812">Transmembrane</keyword>
<dbReference type="AlphaFoldDB" id="A0A495D4M2"/>
<reference evidence="2 3" key="1">
    <citation type="submission" date="2018-10" db="EMBL/GenBank/DDBJ databases">
        <title>Genomic Encyclopedia of Type Strains, Phase IV (KMG-IV): sequencing the most valuable type-strain genomes for metagenomic binning, comparative biology and taxonomic classification.</title>
        <authorList>
            <person name="Goeker M."/>
        </authorList>
    </citation>
    <scope>NUCLEOTIDE SEQUENCE [LARGE SCALE GENOMIC DNA]</scope>
    <source>
        <strain evidence="2 3">DSM 4734</strain>
    </source>
</reference>
<name>A0A495D4M2_9PROT</name>
<sequence length="527" mass="56835">MTETVDAGEMRTPGADAWQRAGLTRGEAVRRERVDRWRAETQSPWEAGLPGLIGWLLWRTLFKGLQPLWLITSLALALWFSIQWLGQTGGLAAHIEPQPGEAARLSALVAAAVPEDRDARWIWHARLEDALRGDERRRADIDRFRSWAELGPDLIGRDRLALESLAGAAGPRALDAELRAGPAWQRRTRLDAAWQSQLARGEALDLDPPALIFAPEAIRQRAVARRFAWAVAKTSAEGFFRGDHRGQFELRSVPGLVTAEAGDTRLYGGVRDLVIQLCAGTGSGPSLRPDGCDSAIIPPAGADPLALSLAAIEAGMVELPGRSRAMVSGAEILIAARRAGRLDPGFEAWLAGALADLLPAETVRARLVEAGVRPDVSFAAPSRVRPQIENLHDARTAPGAVELATLLQQIDAVRSATSSFEAIRLMVYVDTPDTLAELQRLSALAGPASLAVMEWLGATAYQALVEAGPRPAAAPGVRQGLILALGSAAFVLLLTLIRIMTPDRLRRASRTSLTDAWISRLLLGRKV</sequence>
<dbReference type="OrthoDB" id="7629014at2"/>
<dbReference type="Proteomes" id="UP000273675">
    <property type="component" value="Unassembled WGS sequence"/>
</dbReference>
<feature type="transmembrane region" description="Helical" evidence="1">
    <location>
        <begin position="480"/>
        <end position="500"/>
    </location>
</feature>
<organism evidence="2 3">
    <name type="scientific">Maricaulis maris</name>
    <dbReference type="NCBI Taxonomy" id="74318"/>
    <lineage>
        <taxon>Bacteria</taxon>
        <taxon>Pseudomonadati</taxon>
        <taxon>Pseudomonadota</taxon>
        <taxon>Alphaproteobacteria</taxon>
        <taxon>Maricaulales</taxon>
        <taxon>Maricaulaceae</taxon>
        <taxon>Maricaulis</taxon>
    </lineage>
</organism>
<keyword evidence="1" id="KW-0472">Membrane</keyword>